<feature type="domain" description="N-acetyltransferase" evidence="3">
    <location>
        <begin position="1"/>
        <end position="155"/>
    </location>
</feature>
<dbReference type="OrthoDB" id="125295at2157"/>
<dbReference type="RefSeq" id="WP_008320941.1">
    <property type="nucleotide sequence ID" value="NZ_AOLN01000018.1"/>
</dbReference>
<proteinExistence type="predicted"/>
<keyword evidence="1 4" id="KW-0808">Transferase</keyword>
<dbReference type="InterPro" id="IPR016181">
    <property type="entry name" value="Acyl_CoA_acyltransferase"/>
</dbReference>
<dbReference type="Proteomes" id="UP000011550">
    <property type="component" value="Unassembled WGS sequence"/>
</dbReference>
<keyword evidence="5" id="KW-1185">Reference proteome</keyword>
<dbReference type="CDD" id="cd04301">
    <property type="entry name" value="NAT_SF"/>
    <property type="match status" value="1"/>
</dbReference>
<sequence>MRLEKATADDIPTLVEFWYALASEMEHYSEFNVLVYDDSSAVPEDGFRRHLERDEFTDYLIEEGDELVGLLTTRIGEHPSREYSNYLSVVNLFITERHRNQGYGSAVISRVKQLARKAGCDHLKVSCEWENDGARRFYDENGFEEKQVTFVQQVE</sequence>
<name>M0I3B1_9EURY</name>
<gene>
    <name evidence="4" type="ORF">C440_13044</name>
</gene>
<dbReference type="PATRIC" id="fig|662479.7.peg.2638"/>
<dbReference type="SUPFAM" id="SSF55729">
    <property type="entry name" value="Acyl-CoA N-acyltransferases (Nat)"/>
    <property type="match status" value="1"/>
</dbReference>
<dbReference type="EMBL" id="AOLN01000018">
    <property type="protein sequence ID" value="ELZ91241.1"/>
    <property type="molecule type" value="Genomic_DNA"/>
</dbReference>
<dbReference type="Gene3D" id="3.40.630.30">
    <property type="match status" value="1"/>
</dbReference>
<dbReference type="InterPro" id="IPR051016">
    <property type="entry name" value="Diverse_Substrate_AcTransf"/>
</dbReference>
<dbReference type="PROSITE" id="PS51186">
    <property type="entry name" value="GNAT"/>
    <property type="match status" value="1"/>
</dbReference>
<accession>M0I3B1</accession>
<evidence type="ECO:0000256" key="2">
    <source>
        <dbReference type="ARBA" id="ARBA00023315"/>
    </source>
</evidence>
<dbReference type="STRING" id="662479.C440_13044"/>
<dbReference type="GO" id="GO:0008080">
    <property type="term" value="F:N-acetyltransferase activity"/>
    <property type="evidence" value="ECO:0007669"/>
    <property type="project" value="TreeGrafter"/>
</dbReference>
<reference evidence="4 5" key="1">
    <citation type="journal article" date="2014" name="PLoS Genet.">
        <title>Phylogenetically driven sequencing of extremely halophilic archaea reveals strategies for static and dynamic osmo-response.</title>
        <authorList>
            <person name="Becker E.A."/>
            <person name="Seitzer P.M."/>
            <person name="Tritt A."/>
            <person name="Larsen D."/>
            <person name="Krusor M."/>
            <person name="Yao A.I."/>
            <person name="Wu D."/>
            <person name="Madern D."/>
            <person name="Eisen J.A."/>
            <person name="Darling A.E."/>
            <person name="Facciotti M.T."/>
        </authorList>
    </citation>
    <scope>NUCLEOTIDE SEQUENCE [LARGE SCALE GENOMIC DNA]</scope>
    <source>
        <strain evidence="4 5">ATCC BAA-1512</strain>
    </source>
</reference>
<dbReference type="AlphaFoldDB" id="M0I3B1"/>
<comment type="caution">
    <text evidence="4">The sequence shown here is derived from an EMBL/GenBank/DDBJ whole genome shotgun (WGS) entry which is preliminary data.</text>
</comment>
<dbReference type="PANTHER" id="PTHR10545">
    <property type="entry name" value="DIAMINE N-ACETYLTRANSFERASE"/>
    <property type="match status" value="1"/>
</dbReference>
<dbReference type="PANTHER" id="PTHR10545:SF29">
    <property type="entry name" value="GH14572P-RELATED"/>
    <property type="match status" value="1"/>
</dbReference>
<evidence type="ECO:0000256" key="1">
    <source>
        <dbReference type="ARBA" id="ARBA00022679"/>
    </source>
</evidence>
<evidence type="ECO:0000313" key="5">
    <source>
        <dbReference type="Proteomes" id="UP000011550"/>
    </source>
</evidence>
<evidence type="ECO:0000313" key="4">
    <source>
        <dbReference type="EMBL" id="ELZ91241.1"/>
    </source>
</evidence>
<protein>
    <submittedName>
        <fullName evidence="4">GCN5-like N-acetyltransferase</fullName>
    </submittedName>
</protein>
<keyword evidence="2" id="KW-0012">Acyltransferase</keyword>
<organism evidence="4 5">
    <name type="scientific">Haloferax mucosum ATCC BAA-1512</name>
    <dbReference type="NCBI Taxonomy" id="662479"/>
    <lineage>
        <taxon>Archaea</taxon>
        <taxon>Methanobacteriati</taxon>
        <taxon>Methanobacteriota</taxon>
        <taxon>Stenosarchaea group</taxon>
        <taxon>Halobacteria</taxon>
        <taxon>Halobacteriales</taxon>
        <taxon>Haloferacaceae</taxon>
        <taxon>Haloferax</taxon>
    </lineage>
</organism>
<dbReference type="Pfam" id="PF00583">
    <property type="entry name" value="Acetyltransf_1"/>
    <property type="match status" value="1"/>
</dbReference>
<evidence type="ECO:0000259" key="3">
    <source>
        <dbReference type="PROSITE" id="PS51186"/>
    </source>
</evidence>
<dbReference type="InterPro" id="IPR000182">
    <property type="entry name" value="GNAT_dom"/>
</dbReference>